<dbReference type="GO" id="GO:0005886">
    <property type="term" value="C:plasma membrane"/>
    <property type="evidence" value="ECO:0007669"/>
    <property type="project" value="UniProtKB-SubCell"/>
</dbReference>
<reference evidence="11" key="1">
    <citation type="submission" date="2020-09" db="EMBL/GenBank/DDBJ databases">
        <title>Genome seq and assembly of Tianweitania sp.</title>
        <authorList>
            <person name="Chhetri G."/>
        </authorList>
    </citation>
    <scope>NUCLEOTIDE SEQUENCE</scope>
    <source>
        <strain evidence="11">Rool2</strain>
    </source>
</reference>
<dbReference type="PANTHER" id="PTHR32309">
    <property type="entry name" value="TYROSINE-PROTEIN KINASE"/>
    <property type="match status" value="1"/>
</dbReference>
<dbReference type="AlphaFoldDB" id="A0A8J6PVE8"/>
<feature type="transmembrane region" description="Helical" evidence="8">
    <location>
        <begin position="95"/>
        <end position="113"/>
    </location>
</feature>
<dbReference type="GO" id="GO:0004713">
    <property type="term" value="F:protein tyrosine kinase activity"/>
    <property type="evidence" value="ECO:0007669"/>
    <property type="project" value="TreeGrafter"/>
</dbReference>
<evidence type="ECO:0000256" key="3">
    <source>
        <dbReference type="ARBA" id="ARBA00022692"/>
    </source>
</evidence>
<evidence type="ECO:0000259" key="9">
    <source>
        <dbReference type="Pfam" id="PF02706"/>
    </source>
</evidence>
<organism evidence="11 12">
    <name type="scientific">Oryzicola mucosus</name>
    <dbReference type="NCBI Taxonomy" id="2767425"/>
    <lineage>
        <taxon>Bacteria</taxon>
        <taxon>Pseudomonadati</taxon>
        <taxon>Pseudomonadota</taxon>
        <taxon>Alphaproteobacteria</taxon>
        <taxon>Hyphomicrobiales</taxon>
        <taxon>Phyllobacteriaceae</taxon>
        <taxon>Oryzicola</taxon>
    </lineage>
</organism>
<evidence type="ECO:0000256" key="4">
    <source>
        <dbReference type="ARBA" id="ARBA00022989"/>
    </source>
</evidence>
<keyword evidence="4 8" id="KW-1133">Transmembrane helix</keyword>
<comment type="caution">
    <text evidence="11">The sequence shown here is derived from an EMBL/GenBank/DDBJ whole genome shotgun (WGS) entry which is preliminary data.</text>
</comment>
<name>A0A8J6PVE8_9HYPH</name>
<proteinExistence type="predicted"/>
<evidence type="ECO:0000256" key="5">
    <source>
        <dbReference type="ARBA" id="ARBA00023136"/>
    </source>
</evidence>
<feature type="compositionally biased region" description="Basic and acidic residues" evidence="7">
    <location>
        <begin position="1"/>
        <end position="11"/>
    </location>
</feature>
<evidence type="ECO:0000256" key="2">
    <source>
        <dbReference type="ARBA" id="ARBA00022475"/>
    </source>
</evidence>
<dbReference type="InterPro" id="IPR032807">
    <property type="entry name" value="GNVR"/>
</dbReference>
<feature type="region of interest" description="Disordered" evidence="7">
    <location>
        <begin position="1"/>
        <end position="29"/>
    </location>
</feature>
<sequence length="533" mass="58557">MYKPSEIRERQAGSAKAIAPSAGGGSLLDLAGHEEPQVASYTQPRVISPKAQPGGESEPVAPEPTAPVVTADSAFMDRIAAIGVFDVLQWVKRGLAWIVLLSILCIGGAYAYAKFAPPRYTVYTDLVIDPTSLQVVQNDVFASNPQRDTQLLEVESKLRVLTSRNVMTRVIERLNLTQDKEFVGPGPWAPLMSYFGIEPEPVTDNELAALRALNERITARREERSFVVSLEVWSEDPAKAVRISDAIVEAFQQQVFQSSAESAARVATSLNDRLDELRTNVRDAEDRVETFRREHGLQGTSGGDLLSTRLATELNIQVLDAQQRLIQAETHYNEVRAAVQQGDVVSAATLQSPALTSMRAEYSTLQQQVASLSMNLGARHPRLVSMRSQLGIVQQSITDEARRILGNAKADMDQARSTLDALRARAETEKSNVFSDNEAQVRLRALEREARASAALYETYLTRAQQVTERQQLDTSNIQVISKAVPPQARSWPPRTVILLAAGAFVGIALGVGLALLFGFMRFMRTPEPVPAR</sequence>
<evidence type="ECO:0000256" key="8">
    <source>
        <dbReference type="SAM" id="Phobius"/>
    </source>
</evidence>
<dbReference type="Proteomes" id="UP000643405">
    <property type="component" value="Unassembled WGS sequence"/>
</dbReference>
<keyword evidence="6" id="KW-0175">Coiled coil</keyword>
<evidence type="ECO:0000256" key="6">
    <source>
        <dbReference type="SAM" id="Coils"/>
    </source>
</evidence>
<dbReference type="RefSeq" id="WP_188164340.1">
    <property type="nucleotide sequence ID" value="NZ_JACVVX010000002.1"/>
</dbReference>
<evidence type="ECO:0000259" key="10">
    <source>
        <dbReference type="Pfam" id="PF13807"/>
    </source>
</evidence>
<keyword evidence="2" id="KW-1003">Cell membrane</keyword>
<evidence type="ECO:0000313" key="12">
    <source>
        <dbReference type="Proteomes" id="UP000643405"/>
    </source>
</evidence>
<keyword evidence="3 8" id="KW-0812">Transmembrane</keyword>
<keyword evidence="12" id="KW-1185">Reference proteome</keyword>
<feature type="coiled-coil region" evidence="6">
    <location>
        <begin position="405"/>
        <end position="432"/>
    </location>
</feature>
<dbReference type="Pfam" id="PF13807">
    <property type="entry name" value="GNVR"/>
    <property type="match status" value="1"/>
</dbReference>
<feature type="transmembrane region" description="Helical" evidence="8">
    <location>
        <begin position="497"/>
        <end position="520"/>
    </location>
</feature>
<evidence type="ECO:0000256" key="1">
    <source>
        <dbReference type="ARBA" id="ARBA00004651"/>
    </source>
</evidence>
<gene>
    <name evidence="11" type="ORF">ICI42_09720</name>
</gene>
<dbReference type="Pfam" id="PF02706">
    <property type="entry name" value="Wzz"/>
    <property type="match status" value="1"/>
</dbReference>
<accession>A0A8J6PVE8</accession>
<feature type="coiled-coil region" evidence="6">
    <location>
        <begin position="260"/>
        <end position="294"/>
    </location>
</feature>
<dbReference type="InterPro" id="IPR003856">
    <property type="entry name" value="LPS_length_determ_N"/>
</dbReference>
<dbReference type="InterPro" id="IPR050445">
    <property type="entry name" value="Bact_polysacc_biosynth/exp"/>
</dbReference>
<evidence type="ECO:0000313" key="11">
    <source>
        <dbReference type="EMBL" id="MBD0414932.1"/>
    </source>
</evidence>
<comment type="subcellular location">
    <subcellularLocation>
        <location evidence="1">Cell membrane</location>
        <topology evidence="1">Multi-pass membrane protein</topology>
    </subcellularLocation>
</comment>
<keyword evidence="5 8" id="KW-0472">Membrane</keyword>
<dbReference type="EMBL" id="JACVVX010000002">
    <property type="protein sequence ID" value="MBD0414932.1"/>
    <property type="molecule type" value="Genomic_DNA"/>
</dbReference>
<feature type="domain" description="Polysaccharide chain length determinant N-terminal" evidence="9">
    <location>
        <begin position="84"/>
        <end position="173"/>
    </location>
</feature>
<evidence type="ECO:0000256" key="7">
    <source>
        <dbReference type="SAM" id="MobiDB-lite"/>
    </source>
</evidence>
<feature type="domain" description="Tyrosine-protein kinase G-rich" evidence="10">
    <location>
        <begin position="440"/>
        <end position="517"/>
    </location>
</feature>
<protein>
    <submittedName>
        <fullName evidence="11">GumC family protein</fullName>
    </submittedName>
</protein>
<dbReference type="PANTHER" id="PTHR32309:SF13">
    <property type="entry name" value="FERRIC ENTEROBACTIN TRANSPORT PROTEIN FEPE"/>
    <property type="match status" value="1"/>
</dbReference>